<organism evidence="1 2">
    <name type="scientific">Hyella patelloides LEGE 07179</name>
    <dbReference type="NCBI Taxonomy" id="945734"/>
    <lineage>
        <taxon>Bacteria</taxon>
        <taxon>Bacillati</taxon>
        <taxon>Cyanobacteriota</taxon>
        <taxon>Cyanophyceae</taxon>
        <taxon>Pleurocapsales</taxon>
        <taxon>Hyellaceae</taxon>
        <taxon>Hyella</taxon>
    </lineage>
</organism>
<evidence type="ECO:0008006" key="3">
    <source>
        <dbReference type="Google" id="ProtNLM"/>
    </source>
</evidence>
<dbReference type="PANTHER" id="PTHR35709">
    <property type="entry name" value="PROTEIN PROTON GRADIENT REGULATION 5, CHLOROPLASTIC"/>
    <property type="match status" value="1"/>
</dbReference>
<name>A0A563VUT0_9CYAN</name>
<dbReference type="GO" id="GO:0009773">
    <property type="term" value="P:photosynthetic electron transport in photosystem I"/>
    <property type="evidence" value="ECO:0007669"/>
    <property type="project" value="InterPro"/>
</dbReference>
<evidence type="ECO:0000313" key="1">
    <source>
        <dbReference type="EMBL" id="VEP15197.1"/>
    </source>
</evidence>
<dbReference type="AlphaFoldDB" id="A0A563VUT0"/>
<dbReference type="GO" id="GO:0009055">
    <property type="term" value="F:electron transfer activity"/>
    <property type="evidence" value="ECO:0007669"/>
    <property type="project" value="TreeGrafter"/>
</dbReference>
<keyword evidence="2" id="KW-1185">Reference proteome</keyword>
<dbReference type="EMBL" id="CAACVJ010000240">
    <property type="protein sequence ID" value="VEP15197.1"/>
    <property type="molecule type" value="Genomic_DNA"/>
</dbReference>
<protein>
    <recommendedName>
        <fullName evidence="3">Electron transporter</fullName>
    </recommendedName>
</protein>
<sequence>MFAPIVVLSRNYLGKAKFNKIRGRAIAKHSQVITAVCTSFGIERTTRQNLIRTARDNGKKLGLLA</sequence>
<accession>A0A563VUT0</accession>
<dbReference type="Proteomes" id="UP000320055">
    <property type="component" value="Unassembled WGS sequence"/>
</dbReference>
<dbReference type="InterPro" id="IPR037497">
    <property type="entry name" value="PGR5"/>
</dbReference>
<dbReference type="OrthoDB" id="560363at2"/>
<dbReference type="PANTHER" id="PTHR35709:SF1">
    <property type="entry name" value="PROTEIN PROTON GRADIENT REGULATION 5, CHLOROPLASTIC"/>
    <property type="match status" value="1"/>
</dbReference>
<gene>
    <name evidence="1" type="ORF">H1P_3140011</name>
</gene>
<reference evidence="1 2" key="1">
    <citation type="submission" date="2019-01" db="EMBL/GenBank/DDBJ databases">
        <authorList>
            <person name="Brito A."/>
        </authorList>
    </citation>
    <scope>NUCLEOTIDE SEQUENCE [LARGE SCALE GENOMIC DNA]</scope>
    <source>
        <strain evidence="1">1</strain>
    </source>
</reference>
<dbReference type="RefSeq" id="WP_144873969.1">
    <property type="nucleotide sequence ID" value="NZ_LR214053.1"/>
</dbReference>
<dbReference type="GO" id="GO:0009644">
    <property type="term" value="P:response to high light intensity"/>
    <property type="evidence" value="ECO:0007669"/>
    <property type="project" value="InterPro"/>
</dbReference>
<proteinExistence type="predicted"/>
<evidence type="ECO:0000313" key="2">
    <source>
        <dbReference type="Proteomes" id="UP000320055"/>
    </source>
</evidence>